<keyword evidence="11" id="KW-0472">Membrane</keyword>
<dbReference type="FunFam" id="3.40.50.300:FF:000056">
    <property type="entry name" value="Cell division ATP-binding protein FtsE"/>
    <property type="match status" value="1"/>
</dbReference>
<dbReference type="GO" id="GO:0005886">
    <property type="term" value="C:plasma membrane"/>
    <property type="evidence" value="ECO:0007669"/>
    <property type="project" value="UniProtKB-ARBA"/>
</dbReference>
<keyword evidence="8 13" id="KW-0067">ATP-binding</keyword>
<dbReference type="CDD" id="cd03258">
    <property type="entry name" value="ABC_MetN_methionine_transporter"/>
    <property type="match status" value="1"/>
</dbReference>
<dbReference type="InterPro" id="IPR045865">
    <property type="entry name" value="ACT-like_dom_sf"/>
</dbReference>
<dbReference type="InterPro" id="IPR018449">
    <property type="entry name" value="NIL_domain"/>
</dbReference>
<dbReference type="SMART" id="SM00930">
    <property type="entry name" value="NIL"/>
    <property type="match status" value="1"/>
</dbReference>
<dbReference type="Pfam" id="PF00005">
    <property type="entry name" value="ABC_tran"/>
    <property type="match status" value="1"/>
</dbReference>
<keyword evidence="9" id="KW-1278">Translocase</keyword>
<dbReference type="Proteomes" id="UP000494174">
    <property type="component" value="Unassembled WGS sequence"/>
</dbReference>
<keyword evidence="5" id="KW-1003">Cell membrane</keyword>
<reference evidence="13 14" key="1">
    <citation type="submission" date="2019-09" db="EMBL/GenBank/DDBJ databases">
        <authorList>
            <person name="Depoorter E."/>
        </authorList>
    </citation>
    <scope>NUCLEOTIDE SEQUENCE [LARGE SCALE GENOMIC DNA]</scope>
    <source>
        <strain evidence="13">R-15945</strain>
    </source>
</reference>
<evidence type="ECO:0000256" key="8">
    <source>
        <dbReference type="ARBA" id="ARBA00022840"/>
    </source>
</evidence>
<evidence type="ECO:0000313" key="13">
    <source>
        <dbReference type="EMBL" id="VWB95325.1"/>
    </source>
</evidence>
<evidence type="ECO:0000256" key="3">
    <source>
        <dbReference type="ARBA" id="ARBA00020019"/>
    </source>
</evidence>
<keyword evidence="4" id="KW-0813">Transport</keyword>
<dbReference type="GO" id="GO:0005524">
    <property type="term" value="F:ATP binding"/>
    <property type="evidence" value="ECO:0007669"/>
    <property type="project" value="UniProtKB-KW"/>
</dbReference>
<comment type="similarity">
    <text evidence="2">Belongs to the ABC transporter superfamily.</text>
</comment>
<dbReference type="PROSITE" id="PS50893">
    <property type="entry name" value="ABC_TRANSPORTER_2"/>
    <property type="match status" value="1"/>
</dbReference>
<evidence type="ECO:0000259" key="12">
    <source>
        <dbReference type="PROSITE" id="PS50893"/>
    </source>
</evidence>
<name>A0A6P2NKX5_BURL3</name>
<organism evidence="13 14">
    <name type="scientific">Burkholderia lata (strain ATCC 17760 / DSM 23089 / LMG 22485 / NCIMB 9086 / R18194 / 383)</name>
    <dbReference type="NCBI Taxonomy" id="482957"/>
    <lineage>
        <taxon>Bacteria</taxon>
        <taxon>Pseudomonadati</taxon>
        <taxon>Pseudomonadota</taxon>
        <taxon>Betaproteobacteria</taxon>
        <taxon>Burkholderiales</taxon>
        <taxon>Burkholderiaceae</taxon>
        <taxon>Burkholderia</taxon>
        <taxon>Burkholderia cepacia complex</taxon>
    </lineage>
</organism>
<keyword evidence="10" id="KW-0029">Amino-acid transport</keyword>
<proteinExistence type="inferred from homology"/>
<dbReference type="PANTHER" id="PTHR43166:SF30">
    <property type="entry name" value="METHIONINE IMPORT ATP-BINDING PROTEIN METN"/>
    <property type="match status" value="1"/>
</dbReference>
<keyword evidence="6" id="KW-0997">Cell inner membrane</keyword>
<dbReference type="InterPro" id="IPR041701">
    <property type="entry name" value="MetN_ABC"/>
</dbReference>
<gene>
    <name evidence="13" type="ORF">BLA15945_04607</name>
</gene>
<evidence type="ECO:0000256" key="9">
    <source>
        <dbReference type="ARBA" id="ARBA00022967"/>
    </source>
</evidence>
<dbReference type="InterPro" id="IPR003593">
    <property type="entry name" value="AAA+_ATPase"/>
</dbReference>
<dbReference type="PROSITE" id="PS00211">
    <property type="entry name" value="ABC_TRANSPORTER_1"/>
    <property type="match status" value="1"/>
</dbReference>
<dbReference type="InterPro" id="IPR027417">
    <property type="entry name" value="P-loop_NTPase"/>
</dbReference>
<dbReference type="AlphaFoldDB" id="A0A6P2NKX5"/>
<sequence>MKRSKSIIKGNEGFAVKSTVIPDASAADWRANSPAGRRFVYMIELRNLSQRFPGPGGWVEALRNINLTIPQGEVFGIIGRSGAGKSTLVRTINLLTRPTEGNVVVGGRDLTLLPAGALREARREIGMIFQHFNLLSSRTVFDNVALPLELAGASRAEIEAAVLPLLDLVGLSAQKDRYPAQISGGQKQRVGIARALASQPKVLLSDEATSALDPETTRSILDLLKRINRELGLTIVLITHQMEVIKQVCDRVAVLDAGRVVEEGRVIDVFLQPHHEVTRALIGDVIAQELPPALKARVAERLKTGRGHLLRLAFTGSGVDQPILSETIRRYELDFNILHGQIDEIQGQAFGSLAVLAGGEPGKVGQALAFLREQGVVVEELSYVE</sequence>
<dbReference type="InterPro" id="IPR017871">
    <property type="entry name" value="ABC_transporter-like_CS"/>
</dbReference>
<evidence type="ECO:0000256" key="5">
    <source>
        <dbReference type="ARBA" id="ARBA00022475"/>
    </source>
</evidence>
<evidence type="ECO:0000313" key="14">
    <source>
        <dbReference type="Proteomes" id="UP000494174"/>
    </source>
</evidence>
<dbReference type="Pfam" id="PF09383">
    <property type="entry name" value="NIL"/>
    <property type="match status" value="1"/>
</dbReference>
<dbReference type="PANTHER" id="PTHR43166">
    <property type="entry name" value="AMINO ACID IMPORT ATP-BINDING PROTEIN"/>
    <property type="match status" value="1"/>
</dbReference>
<comment type="function">
    <text evidence="1">Part of the ABC transporter FtsEX involved in cellular division. Important for assembly or stability of the septal ring.</text>
</comment>
<evidence type="ECO:0000256" key="4">
    <source>
        <dbReference type="ARBA" id="ARBA00022448"/>
    </source>
</evidence>
<dbReference type="EMBL" id="CABVPU010000018">
    <property type="protein sequence ID" value="VWB95325.1"/>
    <property type="molecule type" value="Genomic_DNA"/>
</dbReference>
<dbReference type="GO" id="GO:0006865">
    <property type="term" value="P:amino acid transport"/>
    <property type="evidence" value="ECO:0007669"/>
    <property type="project" value="UniProtKB-KW"/>
</dbReference>
<dbReference type="SUPFAM" id="SSF52540">
    <property type="entry name" value="P-loop containing nucleoside triphosphate hydrolases"/>
    <property type="match status" value="1"/>
</dbReference>
<feature type="domain" description="ABC transporter" evidence="12">
    <location>
        <begin position="43"/>
        <end position="282"/>
    </location>
</feature>
<dbReference type="SMART" id="SM00382">
    <property type="entry name" value="AAA"/>
    <property type="match status" value="1"/>
</dbReference>
<dbReference type="SUPFAM" id="SSF55021">
    <property type="entry name" value="ACT-like"/>
    <property type="match status" value="1"/>
</dbReference>
<dbReference type="Gene3D" id="3.40.50.300">
    <property type="entry name" value="P-loop containing nucleotide triphosphate hydrolases"/>
    <property type="match status" value="1"/>
</dbReference>
<evidence type="ECO:0000256" key="11">
    <source>
        <dbReference type="ARBA" id="ARBA00023136"/>
    </source>
</evidence>
<evidence type="ECO:0000256" key="6">
    <source>
        <dbReference type="ARBA" id="ARBA00022519"/>
    </source>
</evidence>
<dbReference type="Gene3D" id="3.30.70.260">
    <property type="match status" value="1"/>
</dbReference>
<keyword evidence="7" id="KW-0547">Nucleotide-binding</keyword>
<protein>
    <recommendedName>
        <fullName evidence="3">Cell division ATP-binding protein FtsE</fullName>
    </recommendedName>
</protein>
<evidence type="ECO:0000256" key="10">
    <source>
        <dbReference type="ARBA" id="ARBA00022970"/>
    </source>
</evidence>
<dbReference type="InterPro" id="IPR050086">
    <property type="entry name" value="MetN_ABC_transporter-like"/>
</dbReference>
<dbReference type="GO" id="GO:0016887">
    <property type="term" value="F:ATP hydrolysis activity"/>
    <property type="evidence" value="ECO:0007669"/>
    <property type="project" value="InterPro"/>
</dbReference>
<evidence type="ECO:0000256" key="7">
    <source>
        <dbReference type="ARBA" id="ARBA00022741"/>
    </source>
</evidence>
<dbReference type="InterPro" id="IPR003439">
    <property type="entry name" value="ABC_transporter-like_ATP-bd"/>
</dbReference>
<evidence type="ECO:0000256" key="2">
    <source>
        <dbReference type="ARBA" id="ARBA00005417"/>
    </source>
</evidence>
<evidence type="ECO:0000256" key="1">
    <source>
        <dbReference type="ARBA" id="ARBA00002579"/>
    </source>
</evidence>
<accession>A0A6P2NKX5</accession>